<dbReference type="Proteomes" id="UP000237466">
    <property type="component" value="Unassembled WGS sequence"/>
</dbReference>
<comment type="caution">
    <text evidence="1">The sequence shown here is derived from an EMBL/GenBank/DDBJ whole genome shotgun (WGS) entry which is preliminary data.</text>
</comment>
<sequence>MLKSSSVMLLLVSWSGVSGDLPSTYVGIEVNQSTYEDVLNLLGPSKLQRLPQGHPEKGYCYIDDVTYVVFGGHPIITRVSVHDRKPGLDCSQSLIELPSCIGDYCLGISKAQSESILGQQLQPTTDGSGSYVQGYDSIRPISQEEKEQRSLPDETEHADVTNNIWFKYANQKAVEIGVYKYETY</sequence>
<accession>A0A2S3QWY6</accession>
<protein>
    <submittedName>
        <fullName evidence="1">Uncharacterized protein</fullName>
    </submittedName>
</protein>
<gene>
    <name evidence="1" type="ORF">CRN52_22090</name>
</gene>
<name>A0A2S3QWY6_VIBVL</name>
<dbReference type="EMBL" id="PDGH01000146">
    <property type="protein sequence ID" value="POB42375.1"/>
    <property type="molecule type" value="Genomic_DNA"/>
</dbReference>
<proteinExistence type="predicted"/>
<reference evidence="1 2" key="1">
    <citation type="journal article" date="2018" name="Front. Microbiol.">
        <title>Phylogeny of Vibrio vulnificus from the Analysis of the Core-Genome: Implications for Intra-Species Taxonomy.</title>
        <authorList>
            <person name="Roig F.J."/>
            <person name="Gonzalez-Candelas F."/>
            <person name="Sanjuan E."/>
            <person name="Fouz B."/>
            <person name="Feil E.J."/>
            <person name="Llorens C."/>
            <person name="Baker-Austin C."/>
            <person name="Oliver J.D."/>
            <person name="Danin-Poleg Y."/>
            <person name="Gibas C.J."/>
            <person name="Kashi Y."/>
            <person name="Gulig P.A."/>
            <person name="Morrison S.S."/>
            <person name="Amaro C."/>
        </authorList>
    </citation>
    <scope>NUCLEOTIDE SEQUENCE [LARGE SCALE GENOMIC DNA]</scope>
    <source>
        <strain evidence="1 2">CECT4608</strain>
    </source>
</reference>
<dbReference type="RefSeq" id="WP_069536190.1">
    <property type="nucleotide sequence ID" value="NZ_JAHLTN010000032.1"/>
</dbReference>
<dbReference type="AlphaFoldDB" id="A0A2S3QWY6"/>
<organism evidence="1 2">
    <name type="scientific">Vibrio vulnificus</name>
    <dbReference type="NCBI Taxonomy" id="672"/>
    <lineage>
        <taxon>Bacteria</taxon>
        <taxon>Pseudomonadati</taxon>
        <taxon>Pseudomonadota</taxon>
        <taxon>Gammaproteobacteria</taxon>
        <taxon>Vibrionales</taxon>
        <taxon>Vibrionaceae</taxon>
        <taxon>Vibrio</taxon>
    </lineage>
</organism>
<evidence type="ECO:0000313" key="1">
    <source>
        <dbReference type="EMBL" id="POB42375.1"/>
    </source>
</evidence>
<evidence type="ECO:0000313" key="2">
    <source>
        <dbReference type="Proteomes" id="UP000237466"/>
    </source>
</evidence>